<sequence>MTGILYVDINLISHPPTGPNIMDTTVTNLDLQSDAERFVADCLQAINSSDLDAIAAHYDEAVVAFDAIGPLQISGREAYLAHWKTCMEMCSNMSFEPHALSVQASGDLLMAHCLANCVGADAEGNPQSGWVRMSLTARRTPAGWRIIHDHFSLPFDPVSMKAQVEATP</sequence>
<evidence type="ECO:0000313" key="3">
    <source>
        <dbReference type="Proteomes" id="UP001215503"/>
    </source>
</evidence>
<comment type="caution">
    <text evidence="2">The sequence shown here is derived from an EMBL/GenBank/DDBJ whole genome shotgun (WGS) entry which is preliminary data.</text>
</comment>
<dbReference type="Gene3D" id="3.10.450.50">
    <property type="match status" value="1"/>
</dbReference>
<evidence type="ECO:0000259" key="1">
    <source>
        <dbReference type="Pfam" id="PF13474"/>
    </source>
</evidence>
<proteinExistence type="predicted"/>
<keyword evidence="3" id="KW-1185">Reference proteome</keyword>
<dbReference type="Pfam" id="PF13474">
    <property type="entry name" value="SnoaL_3"/>
    <property type="match status" value="1"/>
</dbReference>
<dbReference type="InterPro" id="IPR037401">
    <property type="entry name" value="SnoaL-like"/>
</dbReference>
<reference evidence="2 3" key="1">
    <citation type="submission" date="2023-03" db="EMBL/GenBank/DDBJ databases">
        <title>Fodinicurvata sp. CAU 1616 isolated from sea sendiment.</title>
        <authorList>
            <person name="Kim W."/>
        </authorList>
    </citation>
    <scope>NUCLEOTIDE SEQUENCE [LARGE SCALE GENOMIC DNA]</scope>
    <source>
        <strain evidence="2 3">CAU 1616</strain>
    </source>
</reference>
<protein>
    <submittedName>
        <fullName evidence="2">Nuclear transport factor 2 family protein</fullName>
    </submittedName>
</protein>
<dbReference type="RefSeq" id="WP_275819632.1">
    <property type="nucleotide sequence ID" value="NZ_JARHUD010000001.1"/>
</dbReference>
<organism evidence="2 3">
    <name type="scientific">Aquibaculum arenosum</name>
    <dbReference type="NCBI Taxonomy" id="3032591"/>
    <lineage>
        <taxon>Bacteria</taxon>
        <taxon>Pseudomonadati</taxon>
        <taxon>Pseudomonadota</taxon>
        <taxon>Alphaproteobacteria</taxon>
        <taxon>Rhodospirillales</taxon>
        <taxon>Rhodovibrionaceae</taxon>
        <taxon>Aquibaculum</taxon>
    </lineage>
</organism>
<evidence type="ECO:0000313" key="2">
    <source>
        <dbReference type="EMBL" id="MDF2094815.1"/>
    </source>
</evidence>
<dbReference type="SUPFAM" id="SSF54427">
    <property type="entry name" value="NTF2-like"/>
    <property type="match status" value="1"/>
</dbReference>
<gene>
    <name evidence="2" type="ORF">P2G67_02355</name>
</gene>
<feature type="domain" description="SnoaL-like" evidence="1">
    <location>
        <begin position="38"/>
        <end position="155"/>
    </location>
</feature>
<accession>A0ABT5YIP8</accession>
<dbReference type="EMBL" id="JARHUD010000001">
    <property type="protein sequence ID" value="MDF2094815.1"/>
    <property type="molecule type" value="Genomic_DNA"/>
</dbReference>
<dbReference type="Proteomes" id="UP001215503">
    <property type="component" value="Unassembled WGS sequence"/>
</dbReference>
<name>A0ABT5YIP8_9PROT</name>
<dbReference type="InterPro" id="IPR032710">
    <property type="entry name" value="NTF2-like_dom_sf"/>
</dbReference>